<evidence type="ECO:0000313" key="2">
    <source>
        <dbReference type="EMBL" id="KAI6655344.1"/>
    </source>
</evidence>
<dbReference type="Gene3D" id="3.30.420.10">
    <property type="entry name" value="Ribonuclease H-like superfamily/Ribonuclease H"/>
    <property type="match status" value="1"/>
</dbReference>
<dbReference type="GO" id="GO:0015074">
    <property type="term" value="P:DNA integration"/>
    <property type="evidence" value="ECO:0007669"/>
    <property type="project" value="InterPro"/>
</dbReference>
<gene>
    <name evidence="2" type="ORF">LOD99_2179</name>
</gene>
<protein>
    <recommendedName>
        <fullName evidence="1">Transposase Tc1-like domain-containing protein</fullName>
    </recommendedName>
</protein>
<dbReference type="AlphaFoldDB" id="A0AAV7K3Q8"/>
<name>A0AAV7K3Q8_9METZ</name>
<accession>A0AAV7K3Q8</accession>
<reference evidence="2 3" key="1">
    <citation type="journal article" date="2023" name="BMC Biol.">
        <title>The compact genome of the sponge Oopsacas minuta (Hexactinellida) is lacking key metazoan core genes.</title>
        <authorList>
            <person name="Santini S."/>
            <person name="Schenkelaars Q."/>
            <person name="Jourda C."/>
            <person name="Duchesne M."/>
            <person name="Belahbib H."/>
            <person name="Rocher C."/>
            <person name="Selva M."/>
            <person name="Riesgo A."/>
            <person name="Vervoort M."/>
            <person name="Leys S.P."/>
            <person name="Kodjabachian L."/>
            <person name="Le Bivic A."/>
            <person name="Borchiellini C."/>
            <person name="Claverie J.M."/>
            <person name="Renard E."/>
        </authorList>
    </citation>
    <scope>NUCLEOTIDE SEQUENCE [LARGE SCALE GENOMIC DNA]</scope>
    <source>
        <strain evidence="2">SPO-2</strain>
    </source>
</reference>
<dbReference type="InterPro" id="IPR002492">
    <property type="entry name" value="Transposase_Tc1-like"/>
</dbReference>
<proteinExistence type="predicted"/>
<dbReference type="GO" id="GO:0003677">
    <property type="term" value="F:DNA binding"/>
    <property type="evidence" value="ECO:0007669"/>
    <property type="project" value="InterPro"/>
</dbReference>
<dbReference type="GO" id="GO:0006313">
    <property type="term" value="P:DNA transposition"/>
    <property type="evidence" value="ECO:0007669"/>
    <property type="project" value="InterPro"/>
</dbReference>
<dbReference type="PANTHER" id="PTHR46068:SF1">
    <property type="entry name" value="TRANSPOSASE IS30-LIKE HTH DOMAIN-CONTAINING PROTEIN"/>
    <property type="match status" value="1"/>
</dbReference>
<dbReference type="SUPFAM" id="SSF46689">
    <property type="entry name" value="Homeodomain-like"/>
    <property type="match status" value="1"/>
</dbReference>
<keyword evidence="3" id="KW-1185">Reference proteome</keyword>
<dbReference type="InterPro" id="IPR036397">
    <property type="entry name" value="RNaseH_sf"/>
</dbReference>
<organism evidence="2 3">
    <name type="scientific">Oopsacas minuta</name>
    <dbReference type="NCBI Taxonomy" id="111878"/>
    <lineage>
        <taxon>Eukaryota</taxon>
        <taxon>Metazoa</taxon>
        <taxon>Porifera</taxon>
        <taxon>Hexactinellida</taxon>
        <taxon>Hexasterophora</taxon>
        <taxon>Lyssacinosida</taxon>
        <taxon>Leucopsacidae</taxon>
        <taxon>Oopsacas</taxon>
    </lineage>
</organism>
<comment type="caution">
    <text evidence="2">The sequence shown here is derived from an EMBL/GenBank/DDBJ whole genome shotgun (WGS) entry which is preliminary data.</text>
</comment>
<evidence type="ECO:0000259" key="1">
    <source>
        <dbReference type="Pfam" id="PF01498"/>
    </source>
</evidence>
<evidence type="ECO:0000313" key="3">
    <source>
        <dbReference type="Proteomes" id="UP001165289"/>
    </source>
</evidence>
<dbReference type="EMBL" id="JAKMXF010000199">
    <property type="protein sequence ID" value="KAI6655344.1"/>
    <property type="molecule type" value="Genomic_DNA"/>
</dbReference>
<dbReference type="PANTHER" id="PTHR46068">
    <property type="entry name" value="PROTEIN CBG27172"/>
    <property type="match status" value="1"/>
</dbReference>
<sequence length="285" mass="33166">MNVGDHGVELRSKAIGMLEGGLTQKEVATRLSVGVRSVRRWWSQHKCGETIETKPRSGRPQILKRVSRIVIKRSLGKRRQSTRKLSRRLSIKGNLISHMTIQRHLAQRLDARPYKRPKWPKITQKIKENRLKFARNHENWSCEDWNNVFWSDESPFELFHSPNRQNDRVWAIGSQNIEPIFQVKFPAKNIVWGMMSHRALSELHIVPQKQTVNGAYYRNEILKKTCLDAIARKAKKWSVIERSRLENMSEFLFMQDGATRTHGQCHAAVVFREVPSVLEERGVAS</sequence>
<feature type="domain" description="Transposase Tc1-like" evidence="1">
    <location>
        <begin position="76"/>
        <end position="139"/>
    </location>
</feature>
<dbReference type="Pfam" id="PF01498">
    <property type="entry name" value="HTH_Tnp_Tc3_2"/>
    <property type="match status" value="1"/>
</dbReference>
<dbReference type="InterPro" id="IPR009057">
    <property type="entry name" value="Homeodomain-like_sf"/>
</dbReference>
<dbReference type="Proteomes" id="UP001165289">
    <property type="component" value="Unassembled WGS sequence"/>
</dbReference>